<dbReference type="GO" id="GO:0070476">
    <property type="term" value="P:rRNA (guanine-N7)-methylation"/>
    <property type="evidence" value="ECO:0007669"/>
    <property type="project" value="TreeGrafter"/>
</dbReference>
<dbReference type="EMBL" id="ADBJ01000035">
    <property type="protein sequence ID" value="EFA79243.1"/>
    <property type="molecule type" value="Genomic_DNA"/>
</dbReference>
<dbReference type="InterPro" id="IPR039127">
    <property type="entry name" value="Trm112"/>
</dbReference>
<dbReference type="GeneID" id="31363142"/>
<dbReference type="Proteomes" id="UP000001396">
    <property type="component" value="Unassembled WGS sequence"/>
</dbReference>
<name>D3BGK9_HETP5</name>
<evidence type="ECO:0000313" key="2">
    <source>
        <dbReference type="EMBL" id="EFA79243.1"/>
    </source>
</evidence>
<sequence>MKILTHNMMACTKRQCVGRGFPLLLEVKDVSKLEQEFNVEFTKNIFPKLDWKGITMVAAQFNLNLGPITEKSIEDEEFLKNLYNLLCNVKVMTGQLTCPNCQRVYPIDQGIPNMLLKEDEIYQDIQPEQQQQ</sequence>
<dbReference type="Gene3D" id="2.20.25.10">
    <property type="match status" value="1"/>
</dbReference>
<dbReference type="GO" id="GO:0046982">
    <property type="term" value="F:protein heterodimerization activity"/>
    <property type="evidence" value="ECO:0007669"/>
    <property type="project" value="InterPro"/>
</dbReference>
<protein>
    <recommendedName>
        <fullName evidence="4">Multifunctional methyltransferase subunit TRM112-like protein</fullName>
    </recommendedName>
</protein>
<dbReference type="InParanoid" id="D3BGK9"/>
<accession>D3BGK9</accession>
<dbReference type="GO" id="GO:0030488">
    <property type="term" value="P:tRNA methylation"/>
    <property type="evidence" value="ECO:0007669"/>
    <property type="project" value="TreeGrafter"/>
</dbReference>
<dbReference type="STRING" id="670386.D3BGK9"/>
<dbReference type="SUPFAM" id="SSF158997">
    <property type="entry name" value="Trm112p-like"/>
    <property type="match status" value="1"/>
</dbReference>
<keyword evidence="3" id="KW-1185">Reference proteome</keyword>
<dbReference type="PANTHER" id="PTHR12773:SF0">
    <property type="entry name" value="MULTIFUNCTIONAL METHYLTRANSFERASE SUBUNIT TRM112-LIKE PROTEIN"/>
    <property type="match status" value="1"/>
</dbReference>
<evidence type="ECO:0000313" key="3">
    <source>
        <dbReference type="Proteomes" id="UP000001396"/>
    </source>
</evidence>
<dbReference type="InterPro" id="IPR005651">
    <property type="entry name" value="Trm112-like"/>
</dbReference>
<proteinExistence type="inferred from homology"/>
<organism evidence="2 3">
    <name type="scientific">Heterostelium pallidum (strain ATCC 26659 / Pp 5 / PN500)</name>
    <name type="common">Cellular slime mold</name>
    <name type="synonym">Polysphondylium pallidum</name>
    <dbReference type="NCBI Taxonomy" id="670386"/>
    <lineage>
        <taxon>Eukaryota</taxon>
        <taxon>Amoebozoa</taxon>
        <taxon>Evosea</taxon>
        <taxon>Eumycetozoa</taxon>
        <taxon>Dictyostelia</taxon>
        <taxon>Acytosteliales</taxon>
        <taxon>Acytosteliaceae</taxon>
        <taxon>Heterostelium</taxon>
    </lineage>
</organism>
<gene>
    <name evidence="2" type="ORF">PPL_07661</name>
</gene>
<dbReference type="Pfam" id="PF03966">
    <property type="entry name" value="Trm112p"/>
    <property type="match status" value="1"/>
</dbReference>
<evidence type="ECO:0008006" key="4">
    <source>
        <dbReference type="Google" id="ProtNLM"/>
    </source>
</evidence>
<comment type="similarity">
    <text evidence="1">Belongs to the TRM112 family.</text>
</comment>
<dbReference type="RefSeq" id="XP_020431364.1">
    <property type="nucleotide sequence ID" value="XM_020578495.1"/>
</dbReference>
<reference evidence="2 3" key="1">
    <citation type="journal article" date="2011" name="Genome Res.">
        <title>Phylogeny-wide analysis of social amoeba genomes highlights ancient origins for complex intercellular communication.</title>
        <authorList>
            <person name="Heidel A.J."/>
            <person name="Lawal H.M."/>
            <person name="Felder M."/>
            <person name="Schilde C."/>
            <person name="Helps N.R."/>
            <person name="Tunggal B."/>
            <person name="Rivero F."/>
            <person name="John U."/>
            <person name="Schleicher M."/>
            <person name="Eichinger L."/>
            <person name="Platzer M."/>
            <person name="Noegel A.A."/>
            <person name="Schaap P."/>
            <person name="Gloeckner G."/>
        </authorList>
    </citation>
    <scope>NUCLEOTIDE SEQUENCE [LARGE SCALE GENOMIC DNA]</scope>
    <source>
        <strain evidence="3">ATCC 26659 / Pp 5 / PN500</strain>
    </source>
</reference>
<dbReference type="PANTHER" id="PTHR12773">
    <property type="entry name" value="UPF0315 PROTEIN-RELATED"/>
    <property type="match status" value="1"/>
</dbReference>
<comment type="caution">
    <text evidence="2">The sequence shown here is derived from an EMBL/GenBank/DDBJ whole genome shotgun (WGS) entry which is preliminary data.</text>
</comment>
<evidence type="ECO:0000256" key="1">
    <source>
        <dbReference type="ARBA" id="ARBA00007980"/>
    </source>
</evidence>
<dbReference type="OMA" id="THNMMAC"/>
<dbReference type="AlphaFoldDB" id="D3BGK9"/>
<dbReference type="FunCoup" id="D3BGK9">
    <property type="interactions" value="651"/>
</dbReference>